<evidence type="ECO:0000313" key="1">
    <source>
        <dbReference type="EMBL" id="GCD46012.1"/>
    </source>
</evidence>
<sequence>MRLGTFVPTAAVIGDPAFVEPRTLIAGPEKGNREVSFR</sequence>
<accession>A0A401W9N4</accession>
<dbReference type="Proteomes" id="UP000286746">
    <property type="component" value="Unassembled WGS sequence"/>
</dbReference>
<gene>
    <name evidence="1" type="ORF">GKJPGBOP_05758</name>
</gene>
<comment type="caution">
    <text evidence="1">The sequence shown here is derived from an EMBL/GenBank/DDBJ whole genome shotgun (WGS) entry which is preliminary data.</text>
</comment>
<dbReference type="EMBL" id="BHZD01000001">
    <property type="protein sequence ID" value="GCD46012.1"/>
    <property type="molecule type" value="Genomic_DNA"/>
</dbReference>
<protein>
    <submittedName>
        <fullName evidence="1">Uncharacterized protein</fullName>
    </submittedName>
</protein>
<proteinExistence type="predicted"/>
<name>A0A401W9N4_STREY</name>
<evidence type="ECO:0000313" key="2">
    <source>
        <dbReference type="Proteomes" id="UP000286746"/>
    </source>
</evidence>
<keyword evidence="2" id="KW-1185">Reference proteome</keyword>
<reference evidence="1 2" key="1">
    <citation type="submission" date="2018-11" db="EMBL/GenBank/DDBJ databases">
        <title>Whole genome sequence of Streptomyces paromomycinus NBRC 15454(T).</title>
        <authorList>
            <person name="Komaki H."/>
            <person name="Tamura T."/>
        </authorList>
    </citation>
    <scope>NUCLEOTIDE SEQUENCE [LARGE SCALE GENOMIC DNA]</scope>
    <source>
        <strain evidence="1 2">NBRC 15454</strain>
    </source>
</reference>
<organism evidence="1 2">
    <name type="scientific">Streptomyces paromomycinus</name>
    <name type="common">Streptomyces rimosus subsp. paromomycinus</name>
    <dbReference type="NCBI Taxonomy" id="92743"/>
    <lineage>
        <taxon>Bacteria</taxon>
        <taxon>Bacillati</taxon>
        <taxon>Actinomycetota</taxon>
        <taxon>Actinomycetes</taxon>
        <taxon>Kitasatosporales</taxon>
        <taxon>Streptomycetaceae</taxon>
        <taxon>Streptomyces</taxon>
    </lineage>
</organism>
<dbReference type="AlphaFoldDB" id="A0A401W9N4"/>